<evidence type="ECO:0000313" key="1">
    <source>
        <dbReference type="EMBL" id="KAK7071892.1"/>
    </source>
</evidence>
<dbReference type="EMBL" id="JAXCGZ010013839">
    <property type="protein sequence ID" value="KAK7071892.1"/>
    <property type="molecule type" value="Genomic_DNA"/>
</dbReference>
<comment type="caution">
    <text evidence="1">The sequence shown here is derived from an EMBL/GenBank/DDBJ whole genome shotgun (WGS) entry which is preliminary data.</text>
</comment>
<dbReference type="Proteomes" id="UP001381693">
    <property type="component" value="Unassembled WGS sequence"/>
</dbReference>
<gene>
    <name evidence="1" type="ORF">SK128_020906</name>
</gene>
<accession>A0AAN8WTE0</accession>
<name>A0AAN8WTE0_HALRR</name>
<reference evidence="1 2" key="1">
    <citation type="submission" date="2023-11" db="EMBL/GenBank/DDBJ databases">
        <title>Halocaridina rubra genome assembly.</title>
        <authorList>
            <person name="Smith C."/>
        </authorList>
    </citation>
    <scope>NUCLEOTIDE SEQUENCE [LARGE SCALE GENOMIC DNA]</scope>
    <source>
        <strain evidence="1">EP-1</strain>
        <tissue evidence="1">Whole</tissue>
    </source>
</reference>
<protein>
    <submittedName>
        <fullName evidence="1">Uncharacterized protein</fullName>
    </submittedName>
</protein>
<sequence>CLPRECPMNRPPRPSGWFLCPPMPVKAKAFLVLKLGHEFPNASENCLPRDGSKMVMDLSLECLSSQHHPELPPHTILCLLNRGMDGIQPEPTANQGISPIQLKHPGSVSLLVRLLLHLPTPDKATFLGGSELEMDQLIFKAKPLLHA</sequence>
<dbReference type="AlphaFoldDB" id="A0AAN8WTE0"/>
<organism evidence="1 2">
    <name type="scientific">Halocaridina rubra</name>
    <name type="common">Hawaiian red shrimp</name>
    <dbReference type="NCBI Taxonomy" id="373956"/>
    <lineage>
        <taxon>Eukaryota</taxon>
        <taxon>Metazoa</taxon>
        <taxon>Ecdysozoa</taxon>
        <taxon>Arthropoda</taxon>
        <taxon>Crustacea</taxon>
        <taxon>Multicrustacea</taxon>
        <taxon>Malacostraca</taxon>
        <taxon>Eumalacostraca</taxon>
        <taxon>Eucarida</taxon>
        <taxon>Decapoda</taxon>
        <taxon>Pleocyemata</taxon>
        <taxon>Caridea</taxon>
        <taxon>Atyoidea</taxon>
        <taxon>Atyidae</taxon>
        <taxon>Halocaridina</taxon>
    </lineage>
</organism>
<feature type="non-terminal residue" evidence="1">
    <location>
        <position position="147"/>
    </location>
</feature>
<keyword evidence="2" id="KW-1185">Reference proteome</keyword>
<proteinExistence type="predicted"/>
<evidence type="ECO:0000313" key="2">
    <source>
        <dbReference type="Proteomes" id="UP001381693"/>
    </source>
</evidence>
<feature type="non-terminal residue" evidence="1">
    <location>
        <position position="1"/>
    </location>
</feature>